<dbReference type="EMBL" id="AGEL01000007">
    <property type="protein sequence ID" value="EHO16649.1"/>
    <property type="molecule type" value="Genomic_DNA"/>
</dbReference>
<dbReference type="SUPFAM" id="SSF55729">
    <property type="entry name" value="Acyl-CoA N-acyltransferases (Nat)"/>
    <property type="match status" value="1"/>
</dbReference>
<dbReference type="PROSITE" id="PS51186">
    <property type="entry name" value="GNAT"/>
    <property type="match status" value="1"/>
</dbReference>
<feature type="domain" description="N-acetyltransferase" evidence="1">
    <location>
        <begin position="2"/>
        <end position="160"/>
    </location>
</feature>
<evidence type="ECO:0000313" key="2">
    <source>
        <dbReference type="EMBL" id="EHO16649.1"/>
    </source>
</evidence>
<dbReference type="AlphaFoldDB" id="A0AA37DG84"/>
<organism evidence="2 3">
    <name type="scientific">Stomatobaculum longum</name>
    <dbReference type="NCBI Taxonomy" id="796942"/>
    <lineage>
        <taxon>Bacteria</taxon>
        <taxon>Bacillati</taxon>
        <taxon>Bacillota</taxon>
        <taxon>Clostridia</taxon>
        <taxon>Lachnospirales</taxon>
        <taxon>Lachnospiraceae</taxon>
        <taxon>Stomatobaculum</taxon>
    </lineage>
</organism>
<dbReference type="GeneID" id="86941097"/>
<dbReference type="Proteomes" id="UP000018466">
    <property type="component" value="Unassembled WGS sequence"/>
</dbReference>
<dbReference type="GO" id="GO:0016747">
    <property type="term" value="F:acyltransferase activity, transferring groups other than amino-acyl groups"/>
    <property type="evidence" value="ECO:0007669"/>
    <property type="project" value="InterPro"/>
</dbReference>
<dbReference type="InterPro" id="IPR016181">
    <property type="entry name" value="Acyl_CoA_acyltransferase"/>
</dbReference>
<dbReference type="Pfam" id="PF00583">
    <property type="entry name" value="Acetyltransf_1"/>
    <property type="match status" value="1"/>
</dbReference>
<proteinExistence type="predicted"/>
<protein>
    <recommendedName>
        <fullName evidence="1">N-acetyltransferase domain-containing protein</fullName>
    </recommendedName>
</protein>
<evidence type="ECO:0000259" key="1">
    <source>
        <dbReference type="PROSITE" id="PS51186"/>
    </source>
</evidence>
<name>A0AA37DG84_9FIRM</name>
<reference evidence="2 3" key="1">
    <citation type="submission" date="2011-10" db="EMBL/GenBank/DDBJ databases">
        <title>The Genome Sequence of Lachnospiraceae bacterium ACC2.</title>
        <authorList>
            <consortium name="The Broad Institute Genome Sequencing Platform"/>
            <person name="Earl A."/>
            <person name="Ward D."/>
            <person name="Feldgarden M."/>
            <person name="Gevers D."/>
            <person name="Sizova M."/>
            <person name="Hazen A."/>
            <person name="Epstein S."/>
            <person name="Young S.K."/>
            <person name="Zeng Q."/>
            <person name="Gargeya S."/>
            <person name="Fitzgerald M."/>
            <person name="Haas B."/>
            <person name="Abouelleil A."/>
            <person name="Alvarado L."/>
            <person name="Arachchi H.M."/>
            <person name="Berlin A."/>
            <person name="Brown A."/>
            <person name="Chapman S.B."/>
            <person name="Chen Z."/>
            <person name="Dunbar C."/>
            <person name="Freedman E."/>
            <person name="Gearin G."/>
            <person name="Goldberg J."/>
            <person name="Griggs A."/>
            <person name="Gujja S."/>
            <person name="Heiman D."/>
            <person name="Howarth C."/>
            <person name="Larson L."/>
            <person name="Lui A."/>
            <person name="MacDonald P.J.P."/>
            <person name="Montmayeur A."/>
            <person name="Murphy C."/>
            <person name="Neiman D."/>
            <person name="Pearson M."/>
            <person name="Priest M."/>
            <person name="Roberts A."/>
            <person name="Saif S."/>
            <person name="Shea T."/>
            <person name="Shenoy N."/>
            <person name="Sisk P."/>
            <person name="Stolte C."/>
            <person name="Sykes S."/>
            <person name="Wortman J."/>
            <person name="Nusbaum C."/>
            <person name="Birren B."/>
        </authorList>
    </citation>
    <scope>NUCLEOTIDE SEQUENCE [LARGE SCALE GENOMIC DNA]</scope>
    <source>
        <strain evidence="2 3">ACC2</strain>
    </source>
</reference>
<gene>
    <name evidence="2" type="ORF">HMPREF9623_01348</name>
</gene>
<dbReference type="CDD" id="cd04301">
    <property type="entry name" value="NAT_SF"/>
    <property type="match status" value="1"/>
</dbReference>
<dbReference type="RefSeq" id="WP_009533180.1">
    <property type="nucleotide sequence ID" value="NZ_JH590863.1"/>
</dbReference>
<keyword evidence="3" id="KW-1185">Reference proteome</keyword>
<accession>A0AA37DG84</accession>
<dbReference type="InterPro" id="IPR000182">
    <property type="entry name" value="GNAT_dom"/>
</dbReference>
<sequence>MLRLEKINGKNVWDILKLRVSDDQKNFVASNDISIIEAYTMISGNGYAFPFAVYNAGVPVEFLMIGFGVNDCWDDAPKIAQGNYNLWRLMIDRNYQGKGFGRKAIQLALNFIKTFPCGAAEYCWLSYEPENDVARQLYSSFGFVETGDKDGEEIIAALKL</sequence>
<comment type="caution">
    <text evidence="2">The sequence shown here is derived from an EMBL/GenBank/DDBJ whole genome shotgun (WGS) entry which is preliminary data.</text>
</comment>
<dbReference type="Gene3D" id="3.40.630.30">
    <property type="match status" value="1"/>
</dbReference>
<evidence type="ECO:0000313" key="3">
    <source>
        <dbReference type="Proteomes" id="UP000018466"/>
    </source>
</evidence>